<name>A0A0C5VNY1_9GAMM</name>
<evidence type="ECO:0000313" key="2">
    <source>
        <dbReference type="Proteomes" id="UP000032266"/>
    </source>
</evidence>
<proteinExistence type="predicted"/>
<protein>
    <submittedName>
        <fullName evidence="1">Uncharacterized protein</fullName>
    </submittedName>
</protein>
<dbReference type="EMBL" id="CP007142">
    <property type="protein sequence ID" value="AJQ96377.1"/>
    <property type="molecule type" value="Genomic_DNA"/>
</dbReference>
<gene>
    <name evidence="1" type="ORF">YC6258_04345</name>
</gene>
<dbReference type="HOGENOM" id="CLU_3344243_0_0_6"/>
<evidence type="ECO:0000313" key="1">
    <source>
        <dbReference type="EMBL" id="AJQ96377.1"/>
    </source>
</evidence>
<sequence length="37" mass="4621">MRDWHNSRPIKKGRELYQSWSRSEEILTNRDKIKQAY</sequence>
<reference evidence="1 2" key="1">
    <citation type="submission" date="2014-01" db="EMBL/GenBank/DDBJ databases">
        <title>Full genme sequencing of cellulolytic bacterium Gynuella sunshinyii YC6258T gen. nov., sp. nov.</title>
        <authorList>
            <person name="Khan H."/>
            <person name="Chung E.J."/>
            <person name="Chung Y.R."/>
        </authorList>
    </citation>
    <scope>NUCLEOTIDE SEQUENCE [LARGE SCALE GENOMIC DNA]</scope>
    <source>
        <strain evidence="1 2">YC6258</strain>
    </source>
</reference>
<keyword evidence="2" id="KW-1185">Reference proteome</keyword>
<dbReference type="KEGG" id="gsn:YC6258_04345"/>
<organism evidence="1 2">
    <name type="scientific">Gynuella sunshinyii YC6258</name>
    <dbReference type="NCBI Taxonomy" id="1445510"/>
    <lineage>
        <taxon>Bacteria</taxon>
        <taxon>Pseudomonadati</taxon>
        <taxon>Pseudomonadota</taxon>
        <taxon>Gammaproteobacteria</taxon>
        <taxon>Oceanospirillales</taxon>
        <taxon>Saccharospirillaceae</taxon>
        <taxon>Gynuella</taxon>
    </lineage>
</organism>
<accession>A0A0C5VNY1</accession>
<dbReference type="Proteomes" id="UP000032266">
    <property type="component" value="Chromosome"/>
</dbReference>
<dbReference type="AlphaFoldDB" id="A0A0C5VNY1"/>